<dbReference type="Proteomes" id="UP001151081">
    <property type="component" value="Unassembled WGS sequence"/>
</dbReference>
<dbReference type="AlphaFoldDB" id="A0A9X4AP64"/>
<dbReference type="RefSeq" id="WP_272417892.1">
    <property type="nucleotide sequence ID" value="NZ_JAGTJJ010000001.1"/>
</dbReference>
<name>A0A9X4AP64_9BACT</name>
<organism evidence="1 2">
    <name type="scientific">Polyangium jinanense</name>
    <dbReference type="NCBI Taxonomy" id="2829994"/>
    <lineage>
        <taxon>Bacteria</taxon>
        <taxon>Pseudomonadati</taxon>
        <taxon>Myxococcota</taxon>
        <taxon>Polyangia</taxon>
        <taxon>Polyangiales</taxon>
        <taxon>Polyangiaceae</taxon>
        <taxon>Polyangium</taxon>
    </lineage>
</organism>
<comment type="caution">
    <text evidence="1">The sequence shown here is derived from an EMBL/GenBank/DDBJ whole genome shotgun (WGS) entry which is preliminary data.</text>
</comment>
<proteinExistence type="predicted"/>
<sequence length="137" mass="14429">MNASATRAAEVAHAMSQCMNLLFLFAAPRVFASVRSASPESLASAAETLRAFVRTAEGIRTRSGSLSGDVGRVVEAATLVEEICEALPGGAPIEEELPSAVVEPARRTLAVLGFPGPREGWDEFEGFFVPTPPMPKA</sequence>
<evidence type="ECO:0000313" key="1">
    <source>
        <dbReference type="EMBL" id="MDC3979673.1"/>
    </source>
</evidence>
<gene>
    <name evidence="1" type="ORF">KEG57_04115</name>
</gene>
<keyword evidence="2" id="KW-1185">Reference proteome</keyword>
<evidence type="ECO:0000313" key="2">
    <source>
        <dbReference type="Proteomes" id="UP001151081"/>
    </source>
</evidence>
<reference evidence="1 2" key="1">
    <citation type="submission" date="2021-04" db="EMBL/GenBank/DDBJ databases">
        <title>Genome analysis of Polyangium sp.</title>
        <authorList>
            <person name="Li Y."/>
            <person name="Wang J."/>
        </authorList>
    </citation>
    <scope>NUCLEOTIDE SEQUENCE [LARGE SCALE GENOMIC DNA]</scope>
    <source>
        <strain evidence="1 2">SDU14</strain>
    </source>
</reference>
<protein>
    <submittedName>
        <fullName evidence="1">Uncharacterized protein</fullName>
    </submittedName>
</protein>
<accession>A0A9X4AP64</accession>
<dbReference type="EMBL" id="JAGTJJ010000001">
    <property type="protein sequence ID" value="MDC3979673.1"/>
    <property type="molecule type" value="Genomic_DNA"/>
</dbReference>